<feature type="transmembrane region" description="Helical" evidence="1">
    <location>
        <begin position="166"/>
        <end position="185"/>
    </location>
</feature>
<keyword evidence="3" id="KW-1185">Reference proteome</keyword>
<organism evidence="2 3">
    <name type="scientific">Effrenium voratum</name>
    <dbReference type="NCBI Taxonomy" id="2562239"/>
    <lineage>
        <taxon>Eukaryota</taxon>
        <taxon>Sar</taxon>
        <taxon>Alveolata</taxon>
        <taxon>Dinophyceae</taxon>
        <taxon>Suessiales</taxon>
        <taxon>Symbiodiniaceae</taxon>
        <taxon>Effrenium</taxon>
    </lineage>
</organism>
<name>A0AA36IKH6_9DINO</name>
<dbReference type="AlphaFoldDB" id="A0AA36IKH6"/>
<feature type="transmembrane region" description="Helical" evidence="1">
    <location>
        <begin position="372"/>
        <end position="390"/>
    </location>
</feature>
<proteinExistence type="predicted"/>
<feature type="transmembrane region" description="Helical" evidence="1">
    <location>
        <begin position="205"/>
        <end position="231"/>
    </location>
</feature>
<gene>
    <name evidence="2" type="ORF">EVOR1521_LOCUS15085</name>
</gene>
<evidence type="ECO:0000313" key="2">
    <source>
        <dbReference type="EMBL" id="CAJ1389477.1"/>
    </source>
</evidence>
<reference evidence="2" key="1">
    <citation type="submission" date="2023-08" db="EMBL/GenBank/DDBJ databases">
        <authorList>
            <person name="Chen Y."/>
            <person name="Shah S."/>
            <person name="Dougan E. K."/>
            <person name="Thang M."/>
            <person name="Chan C."/>
        </authorList>
    </citation>
    <scope>NUCLEOTIDE SEQUENCE</scope>
</reference>
<feature type="transmembrane region" description="Helical" evidence="1">
    <location>
        <begin position="252"/>
        <end position="271"/>
    </location>
</feature>
<protein>
    <submittedName>
        <fullName evidence="2">Uncharacterized protein</fullName>
    </submittedName>
</protein>
<feature type="transmembrane region" description="Helical" evidence="1">
    <location>
        <begin position="277"/>
        <end position="299"/>
    </location>
</feature>
<dbReference type="EMBL" id="CAUJNA010001880">
    <property type="protein sequence ID" value="CAJ1389477.1"/>
    <property type="molecule type" value="Genomic_DNA"/>
</dbReference>
<keyword evidence="1" id="KW-1133">Transmembrane helix</keyword>
<evidence type="ECO:0000256" key="1">
    <source>
        <dbReference type="SAM" id="Phobius"/>
    </source>
</evidence>
<dbReference type="InterPro" id="IPR011701">
    <property type="entry name" value="MFS"/>
</dbReference>
<keyword evidence="1" id="KW-0472">Membrane</keyword>
<dbReference type="SUPFAM" id="SSF103473">
    <property type="entry name" value="MFS general substrate transporter"/>
    <property type="match status" value="1"/>
</dbReference>
<dbReference type="Proteomes" id="UP001178507">
    <property type="component" value="Unassembled WGS sequence"/>
</dbReference>
<dbReference type="GO" id="GO:0022857">
    <property type="term" value="F:transmembrane transporter activity"/>
    <property type="evidence" value="ECO:0007669"/>
    <property type="project" value="InterPro"/>
</dbReference>
<accession>A0AA36IKH6</accession>
<feature type="transmembrane region" description="Helical" evidence="1">
    <location>
        <begin position="100"/>
        <end position="121"/>
    </location>
</feature>
<evidence type="ECO:0000313" key="3">
    <source>
        <dbReference type="Proteomes" id="UP001178507"/>
    </source>
</evidence>
<feature type="transmembrane region" description="Helical" evidence="1">
    <location>
        <begin position="402"/>
        <end position="419"/>
    </location>
</feature>
<dbReference type="Gene3D" id="1.20.1250.20">
    <property type="entry name" value="MFS general substrate transporter like domains"/>
    <property type="match status" value="1"/>
</dbReference>
<dbReference type="Pfam" id="PF07690">
    <property type="entry name" value="MFS_1"/>
    <property type="match status" value="1"/>
</dbReference>
<keyword evidence="1" id="KW-0812">Transmembrane</keyword>
<feature type="transmembrane region" description="Helical" evidence="1">
    <location>
        <begin position="133"/>
        <end position="154"/>
    </location>
</feature>
<feature type="transmembrane region" description="Helical" evidence="1">
    <location>
        <begin position="343"/>
        <end position="360"/>
    </location>
</feature>
<dbReference type="InterPro" id="IPR036259">
    <property type="entry name" value="MFS_trans_sf"/>
</dbReference>
<sequence length="472" mass="51429">MPGCILEGFSHSGSQVPNPLLIHTVLVLRNWCGLQPVMIVALTAANAEIAPLTDFSDRVVPFTAVTWSCVIFPFLVLLAHEAAKTKPLLTNPQDANTMSFQISIMFFFFHWYVMEALLMPISLDFAESMGQSATMSGFFLSSSMIPVFIAIVVSKRMVSESNWDQANARTLILGAQVIGSIVLLVKAVVASSTVDRSVGTKQAVFWLLICLGQICSFMQALPLVPLMVMWAKITPNRERSYWSVWTQCARNGGFLVGPAVFAIISLCVKQGQPVAPVSVMAWIFFAQCIIMQLATIYIAMALPKALLPNEDEEIESEQTEQGVEELDAKQRQEIVKQMIRYGFLRYFQTASIEVSAIMLLEVSYDWPTESCGAVLTAVSFTSLLFAAFSATLMSRKLVSESVIFAASNHIALLGAIFLFDFGTGAAGLMIADALVYGCSSVSNGIAEGWGSKAAIPDTDCSQDSKIDLRLVG</sequence>
<feature type="transmembrane region" description="Helical" evidence="1">
    <location>
        <begin position="59"/>
        <end position="79"/>
    </location>
</feature>
<comment type="caution">
    <text evidence="2">The sequence shown here is derived from an EMBL/GenBank/DDBJ whole genome shotgun (WGS) entry which is preliminary data.</text>
</comment>